<organism evidence="2 3">
    <name type="scientific">Aldrovandia affinis</name>
    <dbReference type="NCBI Taxonomy" id="143900"/>
    <lineage>
        <taxon>Eukaryota</taxon>
        <taxon>Metazoa</taxon>
        <taxon>Chordata</taxon>
        <taxon>Craniata</taxon>
        <taxon>Vertebrata</taxon>
        <taxon>Euteleostomi</taxon>
        <taxon>Actinopterygii</taxon>
        <taxon>Neopterygii</taxon>
        <taxon>Teleostei</taxon>
        <taxon>Notacanthiformes</taxon>
        <taxon>Halosauridae</taxon>
        <taxon>Aldrovandia</taxon>
    </lineage>
</organism>
<evidence type="ECO:0000256" key="1">
    <source>
        <dbReference type="SAM" id="MobiDB-lite"/>
    </source>
</evidence>
<feature type="region of interest" description="Disordered" evidence="1">
    <location>
        <begin position="1"/>
        <end position="28"/>
    </location>
</feature>
<dbReference type="AlphaFoldDB" id="A0AAD7RC99"/>
<feature type="compositionally biased region" description="Polar residues" evidence="1">
    <location>
        <begin position="127"/>
        <end position="137"/>
    </location>
</feature>
<evidence type="ECO:0000313" key="3">
    <source>
        <dbReference type="Proteomes" id="UP001221898"/>
    </source>
</evidence>
<name>A0AAD7RC99_9TELE</name>
<feature type="compositionally biased region" description="Basic and acidic residues" evidence="1">
    <location>
        <begin position="76"/>
        <end position="85"/>
    </location>
</feature>
<sequence>MKQQCTVPRAPFRSERRSGVRPLAPVDGTQRRAAVRALRVTGSTPTKSHRHLDGILQLHWFSEEPTLGKSPALDHTPTERTHPPSERAQYGPRTAGLTTAARATARRARRSRRRSHTERESAPSPAGQRSTKRQISAQAKPLILDSNRLCLWPRHEDSSAPDKRQSLFTLRATEWREPPHNKRATGRWYQVADVSSGYTTRLLGLAEPRHPEQRSCHPEA</sequence>
<feature type="compositionally biased region" description="Basic residues" evidence="1">
    <location>
        <begin position="104"/>
        <end position="116"/>
    </location>
</feature>
<comment type="caution">
    <text evidence="2">The sequence shown here is derived from an EMBL/GenBank/DDBJ whole genome shotgun (WGS) entry which is preliminary data.</text>
</comment>
<protein>
    <submittedName>
        <fullName evidence="2">Uncharacterized protein</fullName>
    </submittedName>
</protein>
<reference evidence="2" key="1">
    <citation type="journal article" date="2023" name="Science">
        <title>Genome structures resolve the early diversification of teleost fishes.</title>
        <authorList>
            <person name="Parey E."/>
            <person name="Louis A."/>
            <person name="Montfort J."/>
            <person name="Bouchez O."/>
            <person name="Roques C."/>
            <person name="Iampietro C."/>
            <person name="Lluch J."/>
            <person name="Castinel A."/>
            <person name="Donnadieu C."/>
            <person name="Desvignes T."/>
            <person name="Floi Bucao C."/>
            <person name="Jouanno E."/>
            <person name="Wen M."/>
            <person name="Mejri S."/>
            <person name="Dirks R."/>
            <person name="Jansen H."/>
            <person name="Henkel C."/>
            <person name="Chen W.J."/>
            <person name="Zahm M."/>
            <person name="Cabau C."/>
            <person name="Klopp C."/>
            <person name="Thompson A.W."/>
            <person name="Robinson-Rechavi M."/>
            <person name="Braasch I."/>
            <person name="Lecointre G."/>
            <person name="Bobe J."/>
            <person name="Postlethwait J.H."/>
            <person name="Berthelot C."/>
            <person name="Roest Crollius H."/>
            <person name="Guiguen Y."/>
        </authorList>
    </citation>
    <scope>NUCLEOTIDE SEQUENCE</scope>
    <source>
        <strain evidence="2">NC1722</strain>
    </source>
</reference>
<dbReference type="Proteomes" id="UP001221898">
    <property type="component" value="Unassembled WGS sequence"/>
</dbReference>
<accession>A0AAD7RC99</accession>
<gene>
    <name evidence="2" type="ORF">AAFF_G00260310</name>
</gene>
<dbReference type="EMBL" id="JAINUG010000354">
    <property type="protein sequence ID" value="KAJ8377426.1"/>
    <property type="molecule type" value="Genomic_DNA"/>
</dbReference>
<feature type="compositionally biased region" description="Low complexity" evidence="1">
    <location>
        <begin position="93"/>
        <end position="103"/>
    </location>
</feature>
<evidence type="ECO:0000313" key="2">
    <source>
        <dbReference type="EMBL" id="KAJ8377426.1"/>
    </source>
</evidence>
<keyword evidence="3" id="KW-1185">Reference proteome</keyword>
<feature type="region of interest" description="Disordered" evidence="1">
    <location>
        <begin position="67"/>
        <end position="140"/>
    </location>
</feature>
<proteinExistence type="predicted"/>